<dbReference type="InterPro" id="IPR045861">
    <property type="entry name" value="CorA_cytoplasmic_dom"/>
</dbReference>
<keyword evidence="5" id="KW-1003">Cell membrane</keyword>
<dbReference type="PANTHER" id="PTHR47685:SF1">
    <property type="entry name" value="MAGNESIUM TRANSPORT PROTEIN CORA"/>
    <property type="match status" value="1"/>
</dbReference>
<evidence type="ECO:0000256" key="6">
    <source>
        <dbReference type="ARBA" id="ARBA00022519"/>
    </source>
</evidence>
<dbReference type="GO" id="GO:0005886">
    <property type="term" value="C:plasma membrane"/>
    <property type="evidence" value="ECO:0007669"/>
    <property type="project" value="UniProtKB-SubCell"/>
</dbReference>
<evidence type="ECO:0000256" key="8">
    <source>
        <dbReference type="ARBA" id="ARBA00022842"/>
    </source>
</evidence>
<evidence type="ECO:0000256" key="3">
    <source>
        <dbReference type="ARBA" id="ARBA00019439"/>
    </source>
</evidence>
<proteinExistence type="inferred from homology"/>
<dbReference type="Pfam" id="PF01544">
    <property type="entry name" value="CorA"/>
    <property type="match status" value="1"/>
</dbReference>
<keyword evidence="9 13" id="KW-1133">Transmembrane helix</keyword>
<dbReference type="EMBL" id="MCRJ01000075">
    <property type="protein sequence ID" value="ODN69761.1"/>
    <property type="molecule type" value="Genomic_DNA"/>
</dbReference>
<name>A0A1E3H2K1_9HYPH</name>
<evidence type="ECO:0000256" key="4">
    <source>
        <dbReference type="ARBA" id="ARBA00022448"/>
    </source>
</evidence>
<keyword evidence="4" id="KW-0813">Transport</keyword>
<dbReference type="GO" id="GO:0015087">
    <property type="term" value="F:cobalt ion transmembrane transporter activity"/>
    <property type="evidence" value="ECO:0007669"/>
    <property type="project" value="TreeGrafter"/>
</dbReference>
<keyword evidence="10" id="KW-0406">Ion transport</keyword>
<dbReference type="OrthoDB" id="9803416at2"/>
<evidence type="ECO:0000256" key="2">
    <source>
        <dbReference type="ARBA" id="ARBA00009765"/>
    </source>
</evidence>
<dbReference type="SUPFAM" id="SSF144083">
    <property type="entry name" value="Magnesium transport protein CorA, transmembrane region"/>
    <property type="match status" value="1"/>
</dbReference>
<dbReference type="InterPro" id="IPR002523">
    <property type="entry name" value="MgTranspt_CorA/ZnTranspt_ZntB"/>
</dbReference>
<evidence type="ECO:0000256" key="12">
    <source>
        <dbReference type="ARBA" id="ARBA00034269"/>
    </source>
</evidence>
<dbReference type="PANTHER" id="PTHR47685">
    <property type="entry name" value="MAGNESIUM TRANSPORT PROTEIN CORA"/>
    <property type="match status" value="1"/>
</dbReference>
<dbReference type="PATRIC" id="fig|1439726.3.peg.3081"/>
<comment type="caution">
    <text evidence="14">The sequence shown here is derived from an EMBL/GenBank/DDBJ whole genome shotgun (WGS) entry which is preliminary data.</text>
</comment>
<keyword evidence="8" id="KW-0460">Magnesium</keyword>
<dbReference type="GO" id="GO:0015095">
    <property type="term" value="F:magnesium ion transmembrane transporter activity"/>
    <property type="evidence" value="ECO:0007669"/>
    <property type="project" value="TreeGrafter"/>
</dbReference>
<dbReference type="InterPro" id="IPR045863">
    <property type="entry name" value="CorA_TM1_TM2"/>
</dbReference>
<reference evidence="14 15" key="1">
    <citation type="submission" date="2016-07" db="EMBL/GenBank/DDBJ databases">
        <title>Draft Genome Sequence of Methylobrevis pamukkalensis PK2.</title>
        <authorList>
            <person name="Vasilenko O.V."/>
            <person name="Doronina N.V."/>
            <person name="Shmareva M.N."/>
            <person name="Tarlachkov S.V."/>
            <person name="Mustakhimov I."/>
            <person name="Trotsenko Y.A."/>
        </authorList>
    </citation>
    <scope>NUCLEOTIDE SEQUENCE [LARGE SCALE GENOMIC DNA]</scope>
    <source>
        <strain evidence="14 15">PK2</strain>
    </source>
</reference>
<feature type="transmembrane region" description="Helical" evidence="13">
    <location>
        <begin position="263"/>
        <end position="283"/>
    </location>
</feature>
<evidence type="ECO:0000313" key="14">
    <source>
        <dbReference type="EMBL" id="ODN69761.1"/>
    </source>
</evidence>
<keyword evidence="6" id="KW-0997">Cell inner membrane</keyword>
<keyword evidence="15" id="KW-1185">Reference proteome</keyword>
<dbReference type="Gene3D" id="3.30.460.20">
    <property type="entry name" value="CorA soluble domain-like"/>
    <property type="match status" value="1"/>
</dbReference>
<dbReference type="CDD" id="cd12837">
    <property type="entry name" value="EcCorA-like_u1"/>
    <property type="match status" value="1"/>
</dbReference>
<dbReference type="InterPro" id="IPR050829">
    <property type="entry name" value="CorA_MIT"/>
</dbReference>
<gene>
    <name evidence="14" type="primary">corA</name>
    <name evidence="14" type="ORF">A6302_02928</name>
</gene>
<dbReference type="Proteomes" id="UP000094622">
    <property type="component" value="Unassembled WGS sequence"/>
</dbReference>
<keyword evidence="7 13" id="KW-0812">Transmembrane</keyword>
<comment type="similarity">
    <text evidence="2">Belongs to the CorA metal ion transporter (MIT) (TC 1.A.35) family.</text>
</comment>
<dbReference type="SUPFAM" id="SSF143865">
    <property type="entry name" value="CorA soluble domain-like"/>
    <property type="match status" value="1"/>
</dbReference>
<evidence type="ECO:0000256" key="9">
    <source>
        <dbReference type="ARBA" id="ARBA00022989"/>
    </source>
</evidence>
<dbReference type="GO" id="GO:0015099">
    <property type="term" value="F:nickel cation transmembrane transporter activity"/>
    <property type="evidence" value="ECO:0007669"/>
    <property type="project" value="TreeGrafter"/>
</dbReference>
<keyword evidence="11 13" id="KW-0472">Membrane</keyword>
<evidence type="ECO:0000256" key="13">
    <source>
        <dbReference type="SAM" id="Phobius"/>
    </source>
</evidence>
<sequence length="321" mass="35358">MMDLFRPADDHLVREVDCDRASLDPAVVWVDLLRPTREEDDAVTAFLGAELLTREEMEEIEPSSRLSAENGTLYMTAQILCRSETASPTTTPVTFILAGGRLATLRYDDTGTLPAAIARLTKSGSGAVTGAGTLLILLDAAIDRLADVLERTGANVDRLARSIFEEGIAGNLHRTILRNIGGEGMRIGHIQESLTSLSRLLLFLTEKADRPDFGKTDKLRLKTMARDAKALTDHSHALEGRINFLLDATLGFVGIEQNAIIKIFSVLAVIFMPPTLVASIYGMNFRVMPELDWTYGYPMALGIMVMSAVGTFLLFRWQKWL</sequence>
<comment type="subcellular location">
    <subcellularLocation>
        <location evidence="1">Cell inner membrane</location>
        <topology evidence="1">Multi-pass membrane protein</topology>
    </subcellularLocation>
</comment>
<evidence type="ECO:0000256" key="7">
    <source>
        <dbReference type="ARBA" id="ARBA00022692"/>
    </source>
</evidence>
<comment type="catalytic activity">
    <reaction evidence="12">
        <text>Mg(2+)(in) = Mg(2+)(out)</text>
        <dbReference type="Rhea" id="RHEA:29827"/>
        <dbReference type="ChEBI" id="CHEBI:18420"/>
    </reaction>
</comment>
<dbReference type="Gene3D" id="1.20.58.340">
    <property type="entry name" value="Magnesium transport protein CorA, transmembrane region"/>
    <property type="match status" value="2"/>
</dbReference>
<evidence type="ECO:0000256" key="11">
    <source>
        <dbReference type="ARBA" id="ARBA00023136"/>
    </source>
</evidence>
<evidence type="ECO:0000256" key="1">
    <source>
        <dbReference type="ARBA" id="ARBA00004429"/>
    </source>
</evidence>
<feature type="transmembrane region" description="Helical" evidence="13">
    <location>
        <begin position="295"/>
        <end position="315"/>
    </location>
</feature>
<dbReference type="FunFam" id="1.20.58.340:FF:000001">
    <property type="entry name" value="Magnesium transport protein CorA"/>
    <property type="match status" value="1"/>
</dbReference>
<dbReference type="AlphaFoldDB" id="A0A1E3H2K1"/>
<dbReference type="RefSeq" id="WP_069307396.1">
    <property type="nucleotide sequence ID" value="NZ_MCRJ01000075.1"/>
</dbReference>
<evidence type="ECO:0000256" key="10">
    <source>
        <dbReference type="ARBA" id="ARBA00023065"/>
    </source>
</evidence>
<protein>
    <recommendedName>
        <fullName evidence="3">Magnesium transport protein CorA</fullName>
    </recommendedName>
</protein>
<accession>A0A1E3H2K1</accession>
<evidence type="ECO:0000313" key="15">
    <source>
        <dbReference type="Proteomes" id="UP000094622"/>
    </source>
</evidence>
<organism evidence="14 15">
    <name type="scientific">Methylobrevis pamukkalensis</name>
    <dbReference type="NCBI Taxonomy" id="1439726"/>
    <lineage>
        <taxon>Bacteria</taxon>
        <taxon>Pseudomonadati</taxon>
        <taxon>Pseudomonadota</taxon>
        <taxon>Alphaproteobacteria</taxon>
        <taxon>Hyphomicrobiales</taxon>
        <taxon>Pleomorphomonadaceae</taxon>
        <taxon>Methylobrevis</taxon>
    </lineage>
</organism>
<evidence type="ECO:0000256" key="5">
    <source>
        <dbReference type="ARBA" id="ARBA00022475"/>
    </source>
</evidence>